<feature type="transmembrane region" description="Helical" evidence="6">
    <location>
        <begin position="342"/>
        <end position="369"/>
    </location>
</feature>
<feature type="transmembrane region" description="Helical" evidence="6">
    <location>
        <begin position="258"/>
        <end position="280"/>
    </location>
</feature>
<dbReference type="GO" id="GO:0005886">
    <property type="term" value="C:plasma membrane"/>
    <property type="evidence" value="ECO:0007669"/>
    <property type="project" value="UniProtKB-SubCell"/>
</dbReference>
<evidence type="ECO:0000256" key="6">
    <source>
        <dbReference type="SAM" id="Phobius"/>
    </source>
</evidence>
<keyword evidence="5 6" id="KW-0472">Membrane</keyword>
<feature type="transmembrane region" description="Helical" evidence="6">
    <location>
        <begin position="26"/>
        <end position="45"/>
    </location>
</feature>
<dbReference type="EMBL" id="VIWY01000001">
    <property type="protein sequence ID" value="TWG25837.1"/>
    <property type="molecule type" value="Genomic_DNA"/>
</dbReference>
<evidence type="ECO:0000256" key="1">
    <source>
        <dbReference type="ARBA" id="ARBA00004651"/>
    </source>
</evidence>
<dbReference type="InterPro" id="IPR001851">
    <property type="entry name" value="ABC_transp_permease"/>
</dbReference>
<evidence type="ECO:0000256" key="5">
    <source>
        <dbReference type="ARBA" id="ARBA00023136"/>
    </source>
</evidence>
<dbReference type="Pfam" id="PF02653">
    <property type="entry name" value="BPD_transp_2"/>
    <property type="match status" value="1"/>
</dbReference>
<feature type="transmembrane region" description="Helical" evidence="6">
    <location>
        <begin position="151"/>
        <end position="170"/>
    </location>
</feature>
<feature type="transmembrane region" description="Helical" evidence="6">
    <location>
        <begin position="390"/>
        <end position="410"/>
    </location>
</feature>
<dbReference type="PANTHER" id="PTHR43370:SF1">
    <property type="entry name" value="GUANOSINE ABC TRANSPORTER PERMEASE PROTEIN NUPQ"/>
    <property type="match status" value="1"/>
</dbReference>
<dbReference type="OrthoDB" id="9792579at2"/>
<feature type="transmembrane region" description="Helical" evidence="6">
    <location>
        <begin position="206"/>
        <end position="224"/>
    </location>
</feature>
<dbReference type="PANTHER" id="PTHR43370">
    <property type="entry name" value="SUGAR ABC TRANSPORTER INTEGRAL MEMBRANE PROTEIN-RELATED"/>
    <property type="match status" value="1"/>
</dbReference>
<protein>
    <submittedName>
        <fullName evidence="7">Nucleoside ABC transporter membrane protein</fullName>
    </submittedName>
</protein>
<evidence type="ECO:0000256" key="3">
    <source>
        <dbReference type="ARBA" id="ARBA00022692"/>
    </source>
</evidence>
<keyword evidence="2" id="KW-1003">Cell membrane</keyword>
<feature type="transmembrane region" description="Helical" evidence="6">
    <location>
        <begin position="314"/>
        <end position="336"/>
    </location>
</feature>
<feature type="transmembrane region" description="Helical" evidence="6">
    <location>
        <begin position="65"/>
        <end position="89"/>
    </location>
</feature>
<reference evidence="7 8" key="1">
    <citation type="submission" date="2019-06" db="EMBL/GenBank/DDBJ databases">
        <title>Sequencing the genomes of 1000 actinobacteria strains.</title>
        <authorList>
            <person name="Klenk H.-P."/>
        </authorList>
    </citation>
    <scope>NUCLEOTIDE SEQUENCE [LARGE SCALE GENOMIC DNA]</scope>
    <source>
        <strain evidence="7 8">DSM 43866</strain>
    </source>
</reference>
<comment type="caution">
    <text evidence="7">The sequence shown here is derived from an EMBL/GenBank/DDBJ whole genome shotgun (WGS) entry which is preliminary data.</text>
</comment>
<keyword evidence="4 6" id="KW-1133">Transmembrane helix</keyword>
<proteinExistence type="predicted"/>
<accession>A0A561WPQ2</accession>
<gene>
    <name evidence="7" type="ORF">FHX34_101809</name>
</gene>
<evidence type="ECO:0000256" key="2">
    <source>
        <dbReference type="ARBA" id="ARBA00022475"/>
    </source>
</evidence>
<organism evidence="7 8">
    <name type="scientific">Actinoplanes teichomyceticus</name>
    <dbReference type="NCBI Taxonomy" id="1867"/>
    <lineage>
        <taxon>Bacteria</taxon>
        <taxon>Bacillati</taxon>
        <taxon>Actinomycetota</taxon>
        <taxon>Actinomycetes</taxon>
        <taxon>Micromonosporales</taxon>
        <taxon>Micromonosporaceae</taxon>
        <taxon>Actinoplanes</taxon>
    </lineage>
</organism>
<name>A0A561WPQ2_ACTTI</name>
<feature type="transmembrane region" description="Helical" evidence="6">
    <location>
        <begin position="96"/>
        <end position="115"/>
    </location>
</feature>
<feature type="transmembrane region" description="Helical" evidence="6">
    <location>
        <begin position="127"/>
        <end position="144"/>
    </location>
</feature>
<dbReference type="CDD" id="cd06580">
    <property type="entry name" value="TM_PBP1_transp_TpRbsC_like"/>
    <property type="match status" value="1"/>
</dbReference>
<evidence type="ECO:0000256" key="4">
    <source>
        <dbReference type="ARBA" id="ARBA00022989"/>
    </source>
</evidence>
<sequence>MSTTTVAEATEVVAAPDPFWTRQRRLGVALILIGIVAASVFGSLAPSETARFTLSDDAQGAAISINGQLGAVLFGVLTAVAGGVLVAGLAKRWSNALLGAGILTFVLSFLCWQVAGQFMPLVDTSSGTLQLALPLILGALAGVLGERSGVVNVAIEGQFLMGAFAGALVGTMAGSVWAGLISAAVGGVIIAAILAVLSIRYLVDQTVVGIVLNLFALGITGFLYERLMQPDAAGYNQPPQMPVWRIPGLADIPVIGPVLFNANLLLWLALGLVVLIHFGLNRTRWGLRTRAVGEHPTAADTVGIRVRGLRYANVLLGGVVAGLGGAYFTLVATGSFTKNMTAGAGFIALAALIFGRFTPVGAFGAALFFGFAQKLATYLSAINSPVPSQFLNMLPYLATIIAVAGLVGRVRAPAADGIPYVKG</sequence>
<comment type="subcellular location">
    <subcellularLocation>
        <location evidence="1">Cell membrane</location>
        <topology evidence="1">Multi-pass membrane protein</topology>
    </subcellularLocation>
</comment>
<evidence type="ECO:0000313" key="7">
    <source>
        <dbReference type="EMBL" id="TWG25837.1"/>
    </source>
</evidence>
<dbReference type="GO" id="GO:0022857">
    <property type="term" value="F:transmembrane transporter activity"/>
    <property type="evidence" value="ECO:0007669"/>
    <property type="project" value="InterPro"/>
</dbReference>
<keyword evidence="8" id="KW-1185">Reference proteome</keyword>
<feature type="transmembrane region" description="Helical" evidence="6">
    <location>
        <begin position="176"/>
        <end position="199"/>
    </location>
</feature>
<evidence type="ECO:0000313" key="8">
    <source>
        <dbReference type="Proteomes" id="UP000320239"/>
    </source>
</evidence>
<keyword evidence="3 6" id="KW-0812">Transmembrane</keyword>
<dbReference type="AlphaFoldDB" id="A0A561WPQ2"/>
<dbReference type="RefSeq" id="WP_122981295.1">
    <property type="nucleotide sequence ID" value="NZ_BOMX01000015.1"/>
</dbReference>
<dbReference type="Proteomes" id="UP000320239">
    <property type="component" value="Unassembled WGS sequence"/>
</dbReference>